<evidence type="ECO:0000256" key="11">
    <source>
        <dbReference type="RuleBase" id="RU367023"/>
    </source>
</evidence>
<organism evidence="12 13">
    <name type="scientific">Ramazzottius varieornatus</name>
    <name type="common">Water bear</name>
    <name type="synonym">Tardigrade</name>
    <dbReference type="NCBI Taxonomy" id="947166"/>
    <lineage>
        <taxon>Eukaryota</taxon>
        <taxon>Metazoa</taxon>
        <taxon>Ecdysozoa</taxon>
        <taxon>Tardigrada</taxon>
        <taxon>Eutardigrada</taxon>
        <taxon>Parachela</taxon>
        <taxon>Hypsibioidea</taxon>
        <taxon>Ramazzottiidae</taxon>
        <taxon>Ramazzottius</taxon>
    </lineage>
</organism>
<evidence type="ECO:0000256" key="5">
    <source>
        <dbReference type="ARBA" id="ARBA00022692"/>
    </source>
</evidence>
<keyword evidence="9 11" id="KW-0472">Membrane</keyword>
<reference evidence="12 13" key="1">
    <citation type="journal article" date="2016" name="Nat. Commun.">
        <title>Extremotolerant tardigrade genome and improved radiotolerance of human cultured cells by tardigrade-unique protein.</title>
        <authorList>
            <person name="Hashimoto T."/>
            <person name="Horikawa D.D."/>
            <person name="Saito Y."/>
            <person name="Kuwahara H."/>
            <person name="Kozuka-Hata H."/>
            <person name="Shin-I T."/>
            <person name="Minakuchi Y."/>
            <person name="Ohishi K."/>
            <person name="Motoyama A."/>
            <person name="Aizu T."/>
            <person name="Enomoto A."/>
            <person name="Kondo K."/>
            <person name="Tanaka S."/>
            <person name="Hara Y."/>
            <person name="Koshikawa S."/>
            <person name="Sagara H."/>
            <person name="Miura T."/>
            <person name="Yokobori S."/>
            <person name="Miyagawa K."/>
            <person name="Suzuki Y."/>
            <person name="Kubo T."/>
            <person name="Oyama M."/>
            <person name="Kohara Y."/>
            <person name="Fujiyama A."/>
            <person name="Arakawa K."/>
            <person name="Katayama T."/>
            <person name="Toyoda A."/>
            <person name="Kunieda T."/>
        </authorList>
    </citation>
    <scope>NUCLEOTIDE SEQUENCE [LARGE SCALE GENOMIC DNA]</scope>
    <source>
        <strain evidence="12 13">YOKOZUNA-1</strain>
    </source>
</reference>
<sequence length="367" mass="42013">MSPSPDKVPESNVHETQDALDVRHPFREGAKFAGIQFAPFDLPWERRLQTLATFLLVTWFMGGWIVTIYIFYRLLCCRLLFWIPLLYFAWLYLDFNQHNRGGRRFQWIRELWIYSYWCDYFPVDLIKTHDLPAERNYLFGYHPHGIAGVGALCSFLTEALGFSEKFPGITVHLLTTRLAYIWPVAREFFMALGASNASKENIKYITQSSTGNAIVLVVGGASESMEARPGGTRLVLKNRKGFIKMALRTGAYLVPVYGFGENNLFEQLIPNPPGSLIRRGQRWLQKRTGIVPVFFVGRGLANYTIGWMPRRHPIHVVVGKPLPVTQIAEPSEVEIDSLHLQYLDALTELFDSHKDQYGYGGTNLQFI</sequence>
<dbReference type="GO" id="GO:0004144">
    <property type="term" value="F:diacylglycerol O-acyltransferase activity"/>
    <property type="evidence" value="ECO:0007669"/>
    <property type="project" value="TreeGrafter"/>
</dbReference>
<dbReference type="GO" id="GO:0005789">
    <property type="term" value="C:endoplasmic reticulum membrane"/>
    <property type="evidence" value="ECO:0007669"/>
    <property type="project" value="UniProtKB-SubCell"/>
</dbReference>
<accession>A0A1D1UR37</accession>
<dbReference type="STRING" id="947166.A0A1D1UR37"/>
<gene>
    <name evidence="12" type="primary">RvY_03329-1</name>
    <name evidence="12" type="synonym">RvY_03329.1</name>
    <name evidence="12" type="ORF">RvY_03329</name>
</gene>
<keyword evidence="13" id="KW-1185">Reference proteome</keyword>
<comment type="similarity">
    <text evidence="2 11">Belongs to the diacylglycerol acyltransferase family.</text>
</comment>
<evidence type="ECO:0000313" key="13">
    <source>
        <dbReference type="Proteomes" id="UP000186922"/>
    </source>
</evidence>
<evidence type="ECO:0000256" key="2">
    <source>
        <dbReference type="ARBA" id="ARBA00005420"/>
    </source>
</evidence>
<keyword evidence="6 11" id="KW-0256">Endoplasmic reticulum</keyword>
<comment type="subcellular location">
    <subcellularLocation>
        <location evidence="1 11">Endoplasmic reticulum membrane</location>
        <topology evidence="1 11">Multi-pass membrane protein</topology>
    </subcellularLocation>
</comment>
<evidence type="ECO:0000313" key="12">
    <source>
        <dbReference type="EMBL" id="GAU90990.1"/>
    </source>
</evidence>
<dbReference type="CDD" id="cd07987">
    <property type="entry name" value="LPLAT_MGAT-like"/>
    <property type="match status" value="1"/>
</dbReference>
<evidence type="ECO:0000256" key="4">
    <source>
        <dbReference type="ARBA" id="ARBA00022679"/>
    </source>
</evidence>
<dbReference type="InterPro" id="IPR007130">
    <property type="entry name" value="DAGAT"/>
</dbReference>
<dbReference type="PANTHER" id="PTHR12317:SF79">
    <property type="entry name" value="ACYLTRANSFERASE"/>
    <property type="match status" value="1"/>
</dbReference>
<keyword evidence="10" id="KW-0012">Acyltransferase</keyword>
<dbReference type="AlphaFoldDB" id="A0A1D1UR37"/>
<dbReference type="Pfam" id="PF03982">
    <property type="entry name" value="DAGAT"/>
    <property type="match status" value="1"/>
</dbReference>
<dbReference type="EC" id="2.3.1.-" evidence="11"/>
<dbReference type="EMBL" id="BDGG01000001">
    <property type="protein sequence ID" value="GAU90990.1"/>
    <property type="molecule type" value="Genomic_DNA"/>
</dbReference>
<feature type="transmembrane region" description="Helical" evidence="11">
    <location>
        <begin position="79"/>
        <end position="95"/>
    </location>
</feature>
<dbReference type="OrthoDB" id="264532at2759"/>
<dbReference type="PANTHER" id="PTHR12317">
    <property type="entry name" value="DIACYLGLYCEROL O-ACYLTRANSFERASE"/>
    <property type="match status" value="1"/>
</dbReference>
<keyword evidence="4 11" id="KW-0808">Transferase</keyword>
<dbReference type="Proteomes" id="UP000186922">
    <property type="component" value="Unassembled WGS sequence"/>
</dbReference>
<dbReference type="GO" id="GO:0019432">
    <property type="term" value="P:triglyceride biosynthetic process"/>
    <property type="evidence" value="ECO:0007669"/>
    <property type="project" value="TreeGrafter"/>
</dbReference>
<feature type="transmembrane region" description="Helical" evidence="11">
    <location>
        <begin position="51"/>
        <end position="72"/>
    </location>
</feature>
<evidence type="ECO:0000256" key="7">
    <source>
        <dbReference type="ARBA" id="ARBA00022989"/>
    </source>
</evidence>
<comment type="caution">
    <text evidence="12">The sequence shown here is derived from an EMBL/GenBank/DDBJ whole genome shotgun (WGS) entry which is preliminary data.</text>
</comment>
<protein>
    <recommendedName>
        <fullName evidence="11">Acyltransferase</fullName>
        <ecNumber evidence="11">2.3.1.-</ecNumber>
    </recommendedName>
</protein>
<evidence type="ECO:0000256" key="9">
    <source>
        <dbReference type="ARBA" id="ARBA00023136"/>
    </source>
</evidence>
<proteinExistence type="inferred from homology"/>
<evidence type="ECO:0000256" key="8">
    <source>
        <dbReference type="ARBA" id="ARBA00023098"/>
    </source>
</evidence>
<keyword evidence="7 11" id="KW-1133">Transmembrane helix</keyword>
<keyword evidence="3" id="KW-0444">Lipid biosynthesis</keyword>
<keyword evidence="8" id="KW-0443">Lipid metabolism</keyword>
<evidence type="ECO:0000256" key="3">
    <source>
        <dbReference type="ARBA" id="ARBA00022516"/>
    </source>
</evidence>
<name>A0A1D1UR37_RAMVA</name>
<keyword evidence="5 11" id="KW-0812">Transmembrane</keyword>
<evidence type="ECO:0000256" key="6">
    <source>
        <dbReference type="ARBA" id="ARBA00022824"/>
    </source>
</evidence>
<evidence type="ECO:0000256" key="10">
    <source>
        <dbReference type="ARBA" id="ARBA00023315"/>
    </source>
</evidence>
<evidence type="ECO:0000256" key="1">
    <source>
        <dbReference type="ARBA" id="ARBA00004477"/>
    </source>
</evidence>